<dbReference type="InterPro" id="IPR013094">
    <property type="entry name" value="AB_hydrolase_3"/>
</dbReference>
<organism evidence="4 5">
    <name type="scientific">Mycolicibacterium conceptionense</name>
    <dbReference type="NCBI Taxonomy" id="451644"/>
    <lineage>
        <taxon>Bacteria</taxon>
        <taxon>Bacillati</taxon>
        <taxon>Actinomycetota</taxon>
        <taxon>Actinomycetes</taxon>
        <taxon>Mycobacteriales</taxon>
        <taxon>Mycobacteriaceae</taxon>
        <taxon>Mycolicibacterium</taxon>
    </lineage>
</organism>
<dbReference type="InterPro" id="IPR050300">
    <property type="entry name" value="GDXG_lipolytic_enzyme"/>
</dbReference>
<evidence type="ECO:0000256" key="2">
    <source>
        <dbReference type="SAM" id="MobiDB-lite"/>
    </source>
</evidence>
<feature type="domain" description="Alpha/beta hydrolase fold-3" evidence="3">
    <location>
        <begin position="107"/>
        <end position="313"/>
    </location>
</feature>
<dbReference type="Proteomes" id="UP000182227">
    <property type="component" value="Unassembled WGS sequence"/>
</dbReference>
<dbReference type="Gene3D" id="3.40.50.1820">
    <property type="entry name" value="alpha/beta hydrolase"/>
    <property type="match status" value="1"/>
</dbReference>
<keyword evidence="1 4" id="KW-0378">Hydrolase</keyword>
<evidence type="ECO:0000259" key="3">
    <source>
        <dbReference type="Pfam" id="PF07859"/>
    </source>
</evidence>
<feature type="region of interest" description="Disordered" evidence="2">
    <location>
        <begin position="1"/>
        <end position="24"/>
    </location>
</feature>
<sequence>MFTFSVGRDMSSGLPPSVPCRSGRVHNGTFSPDRAFEGNRVHTFHTDAGRRLARLFSAAVNPAPKPGVRFPEIPGRTTLTDIPTRHGRVAATVYHPPSDDAKPAVYVNVHGGGFVVGHREQDDPWCRYLAAKANVVVVNVDYLLAPHRRFPTSAEQIYDVLGWVSAPERDWDGSRLCVGGQSAGGSLSAAACRLALEHGGPSIALQVLHYPPLDLVTATKDKHSPLGAKAVMKPWMGEVFDTAYIPERARRSDRLASPAWGTNADGIEGIAPALIVTAEYDRLRDEAWRYAQKLDAVGSLAEYHEVPGVDHGYNIMSDDVEVTRRVYGHIAGHVRRATGN</sequence>
<proteinExistence type="predicted"/>
<evidence type="ECO:0000313" key="5">
    <source>
        <dbReference type="Proteomes" id="UP000182227"/>
    </source>
</evidence>
<dbReference type="InterPro" id="IPR029058">
    <property type="entry name" value="AB_hydrolase_fold"/>
</dbReference>
<dbReference type="EMBL" id="CTEF01000001">
    <property type="protein sequence ID" value="CQD02797.1"/>
    <property type="molecule type" value="Genomic_DNA"/>
</dbReference>
<reference evidence="4 5" key="1">
    <citation type="submission" date="2015-03" db="EMBL/GenBank/DDBJ databases">
        <authorList>
            <person name="Murphy D."/>
        </authorList>
    </citation>
    <scope>NUCLEOTIDE SEQUENCE [LARGE SCALE GENOMIC DNA]</scope>
    <source>
        <strain evidence="4 5">D16</strain>
    </source>
</reference>
<protein>
    <submittedName>
        <fullName evidence="4">Alpha/beta hydrolase domain-containing protein</fullName>
    </submittedName>
</protein>
<evidence type="ECO:0000313" key="4">
    <source>
        <dbReference type="EMBL" id="CQD02797.1"/>
    </source>
</evidence>
<dbReference type="SUPFAM" id="SSF53474">
    <property type="entry name" value="alpha/beta-Hydrolases"/>
    <property type="match status" value="1"/>
</dbReference>
<dbReference type="PANTHER" id="PTHR48081">
    <property type="entry name" value="AB HYDROLASE SUPERFAMILY PROTEIN C4A8.06C"/>
    <property type="match status" value="1"/>
</dbReference>
<dbReference type="AlphaFoldDB" id="A0A0U1CYE8"/>
<dbReference type="GO" id="GO:0016787">
    <property type="term" value="F:hydrolase activity"/>
    <property type="evidence" value="ECO:0007669"/>
    <property type="project" value="UniProtKB-KW"/>
</dbReference>
<accession>A0A0U1CYE8</accession>
<dbReference type="Pfam" id="PF07859">
    <property type="entry name" value="Abhydrolase_3"/>
    <property type="match status" value="1"/>
</dbReference>
<dbReference type="PANTHER" id="PTHR48081:SF8">
    <property type="entry name" value="ALPHA_BETA HYDROLASE FOLD-3 DOMAIN-CONTAINING PROTEIN-RELATED"/>
    <property type="match status" value="1"/>
</dbReference>
<gene>
    <name evidence="4" type="ORF">BN970_00265</name>
</gene>
<name>A0A0U1CYE8_9MYCO</name>
<evidence type="ECO:0000256" key="1">
    <source>
        <dbReference type="ARBA" id="ARBA00022801"/>
    </source>
</evidence>